<evidence type="ECO:0000256" key="5">
    <source>
        <dbReference type="ARBA" id="ARBA00022679"/>
    </source>
</evidence>
<feature type="compositionally biased region" description="Basic and acidic residues" evidence="11">
    <location>
        <begin position="183"/>
        <end position="195"/>
    </location>
</feature>
<comment type="similarity">
    <text evidence="1">Belongs to the protein kinase superfamily. CMGC Ser/Thr protein kinase family. CDC2/CDKX subfamily.</text>
</comment>
<dbReference type="EMBL" id="JAMSHJ010000004">
    <property type="protein sequence ID" value="KAI5417228.1"/>
    <property type="molecule type" value="Genomic_DNA"/>
</dbReference>
<dbReference type="Gramene" id="Psat04G0201600-T1">
    <property type="protein sequence ID" value="KAI5417228.1"/>
    <property type="gene ID" value="KIW84_042016"/>
</dbReference>
<dbReference type="EC" id="2.7.11.22" evidence="2"/>
<evidence type="ECO:0000256" key="8">
    <source>
        <dbReference type="ARBA" id="ARBA00022840"/>
    </source>
</evidence>
<dbReference type="Proteomes" id="UP001058974">
    <property type="component" value="Chromosome 4"/>
</dbReference>
<feature type="domain" description="Protein kinase" evidence="12">
    <location>
        <begin position="247"/>
        <end position="540"/>
    </location>
</feature>
<evidence type="ECO:0000256" key="9">
    <source>
        <dbReference type="ARBA" id="ARBA00047811"/>
    </source>
</evidence>
<dbReference type="GO" id="GO:0080090">
    <property type="term" value="P:regulation of primary metabolic process"/>
    <property type="evidence" value="ECO:0007669"/>
    <property type="project" value="UniProtKB-ARBA"/>
</dbReference>
<dbReference type="PANTHER" id="PTHR24056:SF405">
    <property type="entry name" value="CYCLIN-DEPENDENT KINASE"/>
    <property type="match status" value="1"/>
</dbReference>
<dbReference type="GO" id="GO:0005524">
    <property type="term" value="F:ATP binding"/>
    <property type="evidence" value="ECO:0007669"/>
    <property type="project" value="UniProtKB-KW"/>
</dbReference>
<dbReference type="PANTHER" id="PTHR24056">
    <property type="entry name" value="CELL DIVISION PROTEIN KINASE"/>
    <property type="match status" value="1"/>
</dbReference>
<evidence type="ECO:0000256" key="2">
    <source>
        <dbReference type="ARBA" id="ARBA00012425"/>
    </source>
</evidence>
<dbReference type="Gene3D" id="1.10.510.10">
    <property type="entry name" value="Transferase(Phosphotransferase) domain 1"/>
    <property type="match status" value="1"/>
</dbReference>
<evidence type="ECO:0000256" key="1">
    <source>
        <dbReference type="ARBA" id="ARBA00006485"/>
    </source>
</evidence>
<evidence type="ECO:0000256" key="6">
    <source>
        <dbReference type="ARBA" id="ARBA00022741"/>
    </source>
</evidence>
<dbReference type="InterPro" id="IPR045267">
    <property type="entry name" value="CDK11/PITSLRE_STKc"/>
</dbReference>
<name>A0A9D4XBA5_PEA</name>
<accession>A0A9D4XBA5</accession>
<dbReference type="PROSITE" id="PS00108">
    <property type="entry name" value="PROTEIN_KINASE_ST"/>
    <property type="match status" value="1"/>
</dbReference>
<dbReference type="GO" id="GO:0005634">
    <property type="term" value="C:nucleus"/>
    <property type="evidence" value="ECO:0007669"/>
    <property type="project" value="UniProtKB-ARBA"/>
</dbReference>
<comment type="caution">
    <text evidence="13">The sequence shown here is derived from an EMBL/GenBank/DDBJ whole genome shotgun (WGS) entry which is preliminary data.</text>
</comment>
<feature type="region of interest" description="Disordered" evidence="11">
    <location>
        <begin position="173"/>
        <end position="226"/>
    </location>
</feature>
<keyword evidence="4" id="KW-0597">Phosphoprotein</keyword>
<dbReference type="SUPFAM" id="SSF56112">
    <property type="entry name" value="Protein kinase-like (PK-like)"/>
    <property type="match status" value="1"/>
</dbReference>
<organism evidence="13 14">
    <name type="scientific">Pisum sativum</name>
    <name type="common">Garden pea</name>
    <name type="synonym">Lathyrus oleraceus</name>
    <dbReference type="NCBI Taxonomy" id="3888"/>
    <lineage>
        <taxon>Eukaryota</taxon>
        <taxon>Viridiplantae</taxon>
        <taxon>Streptophyta</taxon>
        <taxon>Embryophyta</taxon>
        <taxon>Tracheophyta</taxon>
        <taxon>Spermatophyta</taxon>
        <taxon>Magnoliopsida</taxon>
        <taxon>eudicotyledons</taxon>
        <taxon>Gunneridae</taxon>
        <taxon>Pentapetalae</taxon>
        <taxon>rosids</taxon>
        <taxon>fabids</taxon>
        <taxon>Fabales</taxon>
        <taxon>Fabaceae</taxon>
        <taxon>Papilionoideae</taxon>
        <taxon>50 kb inversion clade</taxon>
        <taxon>NPAAA clade</taxon>
        <taxon>Hologalegina</taxon>
        <taxon>IRL clade</taxon>
        <taxon>Fabeae</taxon>
        <taxon>Lathyrus</taxon>
    </lineage>
</organism>
<dbReference type="InterPro" id="IPR008271">
    <property type="entry name" value="Ser/Thr_kinase_AS"/>
</dbReference>
<dbReference type="InterPro" id="IPR000719">
    <property type="entry name" value="Prot_kinase_dom"/>
</dbReference>
<dbReference type="GO" id="GO:0010556">
    <property type="term" value="P:regulation of macromolecule biosynthetic process"/>
    <property type="evidence" value="ECO:0007669"/>
    <property type="project" value="UniProtKB-ARBA"/>
</dbReference>
<evidence type="ECO:0000259" key="12">
    <source>
        <dbReference type="PROSITE" id="PS50011"/>
    </source>
</evidence>
<dbReference type="PROSITE" id="PS50011">
    <property type="entry name" value="PROTEIN_KINASE_DOM"/>
    <property type="match status" value="1"/>
</dbReference>
<reference evidence="13 14" key="1">
    <citation type="journal article" date="2022" name="Nat. Genet.">
        <title>Improved pea reference genome and pan-genome highlight genomic features and evolutionary characteristics.</title>
        <authorList>
            <person name="Yang T."/>
            <person name="Liu R."/>
            <person name="Luo Y."/>
            <person name="Hu S."/>
            <person name="Wang D."/>
            <person name="Wang C."/>
            <person name="Pandey M.K."/>
            <person name="Ge S."/>
            <person name="Xu Q."/>
            <person name="Li N."/>
            <person name="Li G."/>
            <person name="Huang Y."/>
            <person name="Saxena R.K."/>
            <person name="Ji Y."/>
            <person name="Li M."/>
            <person name="Yan X."/>
            <person name="He Y."/>
            <person name="Liu Y."/>
            <person name="Wang X."/>
            <person name="Xiang C."/>
            <person name="Varshney R.K."/>
            <person name="Ding H."/>
            <person name="Gao S."/>
            <person name="Zong X."/>
        </authorList>
    </citation>
    <scope>NUCLEOTIDE SEQUENCE [LARGE SCALE GENOMIC DNA]</scope>
    <source>
        <strain evidence="13 14">cv. Zhongwan 6</strain>
    </source>
</reference>
<dbReference type="GO" id="GO:0004693">
    <property type="term" value="F:cyclin-dependent protein serine/threonine kinase activity"/>
    <property type="evidence" value="ECO:0007669"/>
    <property type="project" value="UniProtKB-EC"/>
</dbReference>
<dbReference type="InterPro" id="IPR050108">
    <property type="entry name" value="CDK"/>
</dbReference>
<dbReference type="AlphaFoldDB" id="A0A9D4XBA5"/>
<evidence type="ECO:0000313" key="13">
    <source>
        <dbReference type="EMBL" id="KAI5417228.1"/>
    </source>
</evidence>
<keyword evidence="7" id="KW-0418">Kinase</keyword>
<dbReference type="InterPro" id="IPR011009">
    <property type="entry name" value="Kinase-like_dom_sf"/>
</dbReference>
<dbReference type="SMART" id="SM00220">
    <property type="entry name" value="S_TKc"/>
    <property type="match status" value="1"/>
</dbReference>
<keyword evidence="5" id="KW-0808">Transferase</keyword>
<evidence type="ECO:0000256" key="10">
    <source>
        <dbReference type="ARBA" id="ARBA00048367"/>
    </source>
</evidence>
<proteinExistence type="inferred from homology"/>
<protein>
    <recommendedName>
        <fullName evidence="2">cyclin-dependent kinase</fullName>
        <ecNumber evidence="2">2.7.11.22</ecNumber>
    </recommendedName>
</protein>
<keyword evidence="3" id="KW-0723">Serine/threonine-protein kinase</keyword>
<evidence type="ECO:0000256" key="4">
    <source>
        <dbReference type="ARBA" id="ARBA00022553"/>
    </source>
</evidence>
<dbReference type="FunFam" id="3.30.200.20:FF:000172">
    <property type="entry name" value="cyclin-dependent kinase G-2 isoform X1"/>
    <property type="match status" value="1"/>
</dbReference>
<comment type="catalytic activity">
    <reaction evidence="9">
        <text>L-threonyl-[protein] + ATP = O-phospho-L-threonyl-[protein] + ADP + H(+)</text>
        <dbReference type="Rhea" id="RHEA:46608"/>
        <dbReference type="Rhea" id="RHEA-COMP:11060"/>
        <dbReference type="Rhea" id="RHEA-COMP:11605"/>
        <dbReference type="ChEBI" id="CHEBI:15378"/>
        <dbReference type="ChEBI" id="CHEBI:30013"/>
        <dbReference type="ChEBI" id="CHEBI:30616"/>
        <dbReference type="ChEBI" id="CHEBI:61977"/>
        <dbReference type="ChEBI" id="CHEBI:456216"/>
        <dbReference type="EC" id="2.7.11.22"/>
    </reaction>
</comment>
<keyword evidence="8" id="KW-0067">ATP-binding</keyword>
<keyword evidence="14" id="KW-1185">Reference proteome</keyword>
<dbReference type="FunFam" id="1.10.510.10:FF:000211">
    <property type="entry name" value="Cyclin-dependent kinase G-2"/>
    <property type="match status" value="1"/>
</dbReference>
<evidence type="ECO:0000313" key="14">
    <source>
        <dbReference type="Proteomes" id="UP001058974"/>
    </source>
</evidence>
<evidence type="ECO:0000256" key="3">
    <source>
        <dbReference type="ARBA" id="ARBA00022527"/>
    </source>
</evidence>
<keyword evidence="6" id="KW-0547">Nucleotide-binding</keyword>
<dbReference type="CDD" id="cd07843">
    <property type="entry name" value="STKc_CDC2L1"/>
    <property type="match status" value="1"/>
</dbReference>
<comment type="catalytic activity">
    <reaction evidence="10">
        <text>L-seryl-[protein] + ATP = O-phospho-L-seryl-[protein] + ADP + H(+)</text>
        <dbReference type="Rhea" id="RHEA:17989"/>
        <dbReference type="Rhea" id="RHEA-COMP:9863"/>
        <dbReference type="Rhea" id="RHEA-COMP:11604"/>
        <dbReference type="ChEBI" id="CHEBI:15378"/>
        <dbReference type="ChEBI" id="CHEBI:29999"/>
        <dbReference type="ChEBI" id="CHEBI:30616"/>
        <dbReference type="ChEBI" id="CHEBI:83421"/>
        <dbReference type="ChEBI" id="CHEBI:456216"/>
        <dbReference type="EC" id="2.7.11.22"/>
    </reaction>
</comment>
<evidence type="ECO:0000256" key="7">
    <source>
        <dbReference type="ARBA" id="ARBA00022777"/>
    </source>
</evidence>
<dbReference type="Gene3D" id="3.30.200.20">
    <property type="entry name" value="Phosphorylase Kinase, domain 1"/>
    <property type="match status" value="1"/>
</dbReference>
<dbReference type="Pfam" id="PF00069">
    <property type="entry name" value="Pkinase"/>
    <property type="match status" value="1"/>
</dbReference>
<sequence length="541" mass="61746">MVRACFIKPTKKKVYIRVRNPNKSNHKIRNKNALKTFKAAISFVLFIAGRQSVLGKRESYKHDSVKEFQYSKYDDSLAKEDREEGEILVDGDEALPPPEKRRKFSPIVWDLAEKKAKISSNDRVTHVAESLSRSPVDEQSAEEKGVLSEFSLNSSCVVDESDMQGWNITKSKWASDDLSPMGDDDKYKQDKRSLSSEDGGCSGSTITRSDVDDEVSDSPSDSFENSDLMHVQRNFNMCQSCRTVSEFEMIKKINEGTYGVVYKAKDKRTGETVALKKVKMEKEREGFPMSALREMNILLSLDHPSIVDVKEVVVDDDDKDDGTYMVMEHMQYDLKQLMEVRTQPFSMGEIKSFMKQLLEGVKYLHDNWILHRDLKTSNILLNKEGKLKICDFGMSRQYGSPLKPYTSLVVTLWYRAPELLLGAKKYSKAIDMWSLGCIMAELFSREPLFRGKTEIEQLDKIFRTLGTPDEKIWPGFSKLPGSKAKFVKQRCSMLRMKFPAASFTGLPVLSESGFDLLSKLLAYDPDKRISAEAALQHDWFQ</sequence>
<evidence type="ECO:0000256" key="11">
    <source>
        <dbReference type="SAM" id="MobiDB-lite"/>
    </source>
</evidence>
<dbReference type="GO" id="GO:0007346">
    <property type="term" value="P:regulation of mitotic cell cycle"/>
    <property type="evidence" value="ECO:0007669"/>
    <property type="project" value="TreeGrafter"/>
</dbReference>
<gene>
    <name evidence="13" type="ORF">KIW84_042016</name>
</gene>